<dbReference type="RefSeq" id="WP_149512856.1">
    <property type="nucleotide sequence ID" value="NZ_VDFC01000046.1"/>
</dbReference>
<dbReference type="Proteomes" id="UP000324965">
    <property type="component" value="Unassembled WGS sequence"/>
</dbReference>
<dbReference type="PANTHER" id="PTHR47470:SF1">
    <property type="entry name" value="FAD-DEPENDENT OXIDOREDUCTASE 2 FAD BINDING DOMAIN-CONTAINING PROTEIN"/>
    <property type="match status" value="1"/>
</dbReference>
<dbReference type="Gene3D" id="3.40.50.1820">
    <property type="entry name" value="alpha/beta hydrolase"/>
    <property type="match status" value="1"/>
</dbReference>
<dbReference type="GO" id="GO:0016491">
    <property type="term" value="F:oxidoreductase activity"/>
    <property type="evidence" value="ECO:0007669"/>
    <property type="project" value="UniProtKB-KW"/>
</dbReference>
<keyword evidence="4" id="KW-0274">FAD</keyword>
<gene>
    <name evidence="7" type="ORF">FGF04_20970</name>
</gene>
<evidence type="ECO:0000313" key="7">
    <source>
        <dbReference type="EMBL" id="KAA0931426.1"/>
    </source>
</evidence>
<name>A0A5B0AQ66_9ACTN</name>
<dbReference type="InterPro" id="IPR000073">
    <property type="entry name" value="AB_hydrolase_1"/>
</dbReference>
<dbReference type="AlphaFoldDB" id="A0A5B0AQ66"/>
<dbReference type="InterPro" id="IPR029058">
    <property type="entry name" value="AB_hydrolase_fold"/>
</dbReference>
<evidence type="ECO:0000259" key="6">
    <source>
        <dbReference type="Pfam" id="PF00561"/>
    </source>
</evidence>
<organism evidence="7 8">
    <name type="scientific">Streptomyces apricus</name>
    <dbReference type="NCBI Taxonomy" id="1828112"/>
    <lineage>
        <taxon>Bacteria</taxon>
        <taxon>Bacillati</taxon>
        <taxon>Actinomycetota</taxon>
        <taxon>Actinomycetes</taxon>
        <taxon>Kitasatosporales</taxon>
        <taxon>Streptomycetaceae</taxon>
        <taxon>Streptomyces</taxon>
    </lineage>
</organism>
<protein>
    <submittedName>
        <fullName evidence="7">Alpha/beta hydrolase</fullName>
    </submittedName>
</protein>
<feature type="domain" description="AB hydrolase-1" evidence="6">
    <location>
        <begin position="44"/>
        <end position="341"/>
    </location>
</feature>
<dbReference type="SUPFAM" id="SSF53474">
    <property type="entry name" value="alpha/beta-Hydrolases"/>
    <property type="match status" value="1"/>
</dbReference>
<reference evidence="7 8" key="1">
    <citation type="submission" date="2019-05" db="EMBL/GenBank/DDBJ databases">
        <authorList>
            <person name="Hariharan J."/>
            <person name="Choudoir M.J."/>
            <person name="Diebold P."/>
            <person name="Panke-Buisse K."/>
            <person name="Buckley D.H."/>
        </authorList>
    </citation>
    <scope>NUCLEOTIDE SEQUENCE [LARGE SCALE GENOMIC DNA]</scope>
    <source>
        <strain evidence="7 8">SUN51</strain>
    </source>
</reference>
<evidence type="ECO:0000256" key="5">
    <source>
        <dbReference type="ARBA" id="ARBA00023002"/>
    </source>
</evidence>
<dbReference type="EMBL" id="VDFC01000046">
    <property type="protein sequence ID" value="KAA0931426.1"/>
    <property type="molecule type" value="Genomic_DNA"/>
</dbReference>
<comment type="caution">
    <text evidence="7">The sequence shown here is derived from an EMBL/GenBank/DDBJ whole genome shotgun (WGS) entry which is preliminary data.</text>
</comment>
<evidence type="ECO:0000256" key="2">
    <source>
        <dbReference type="ARBA" id="ARBA00010790"/>
    </source>
</evidence>
<dbReference type="GO" id="GO:0016787">
    <property type="term" value="F:hydrolase activity"/>
    <property type="evidence" value="ECO:0007669"/>
    <property type="project" value="UniProtKB-KW"/>
</dbReference>
<dbReference type="InterPro" id="IPR052542">
    <property type="entry name" value="Cholesterol_Oxidase"/>
</dbReference>
<keyword evidence="5" id="KW-0560">Oxidoreductase</keyword>
<comment type="similarity">
    <text evidence="2">Belongs to the GMC oxidoreductase family.</text>
</comment>
<evidence type="ECO:0000256" key="4">
    <source>
        <dbReference type="ARBA" id="ARBA00022827"/>
    </source>
</evidence>
<comment type="cofactor">
    <cofactor evidence="1">
        <name>FAD</name>
        <dbReference type="ChEBI" id="CHEBI:57692"/>
    </cofactor>
</comment>
<evidence type="ECO:0000313" key="8">
    <source>
        <dbReference type="Proteomes" id="UP000324965"/>
    </source>
</evidence>
<dbReference type="OrthoDB" id="9787779at2"/>
<sequence>MARVIPLFTLKGVPDAGISTHPFVTDDGIGLSMLRFQRGSSDDVVLIIHGLTTSSDMFIMPEHRNLVRCLLDNGYSDVWTLDYRMSNRHPYNRARHRYTMDDIALFDYPAALRELRAAIGPDRRIHVIAHCLGSVSFTMSLFGGAVDGIASVIANSAALTPRVPDWSRFKLAVAPNLTEYVLGFPYLDPRWADEPRFTPAWAFARLVDLFHQECDESSCHMLSMMWGTGWPALYSHDKLHEITHRRSGDLYGATGVHYYRHVAAMVRAGRAVKYDRHDPLYDRLPNDYLAGAAEIDTPMLLTTGDSNRVFTDSNIVCHRRLEAVAPGRHELAVFPGYGHQDVFMGARVDRDVFPRLLDFLKQHGA</sequence>
<evidence type="ECO:0000256" key="3">
    <source>
        <dbReference type="ARBA" id="ARBA00022630"/>
    </source>
</evidence>
<evidence type="ECO:0000256" key="1">
    <source>
        <dbReference type="ARBA" id="ARBA00001974"/>
    </source>
</evidence>
<accession>A0A5B0AQ66</accession>
<keyword evidence="8" id="KW-1185">Reference proteome</keyword>
<dbReference type="Pfam" id="PF00561">
    <property type="entry name" value="Abhydrolase_1"/>
    <property type="match status" value="1"/>
</dbReference>
<proteinExistence type="inferred from homology"/>
<keyword evidence="3" id="KW-0285">Flavoprotein</keyword>
<keyword evidence="7" id="KW-0378">Hydrolase</keyword>
<dbReference type="PANTHER" id="PTHR47470">
    <property type="entry name" value="CHOLESTEROL OXIDASE"/>
    <property type="match status" value="1"/>
</dbReference>